<feature type="transmembrane region" description="Helical" evidence="1">
    <location>
        <begin position="121"/>
        <end position="141"/>
    </location>
</feature>
<organism evidence="3">
    <name type="scientific">Guillardia theta</name>
    <name type="common">Cryptophyte</name>
    <name type="synonym">Cryptomonas phi</name>
    <dbReference type="NCBI Taxonomy" id="55529"/>
    <lineage>
        <taxon>Eukaryota</taxon>
        <taxon>Cryptophyceae</taxon>
        <taxon>Pyrenomonadales</taxon>
        <taxon>Geminigeraceae</taxon>
        <taxon>Guillardia</taxon>
    </lineage>
</organism>
<keyword evidence="2" id="KW-0732">Signal</keyword>
<evidence type="ECO:0000256" key="2">
    <source>
        <dbReference type="SAM" id="SignalP"/>
    </source>
</evidence>
<keyword evidence="1" id="KW-1133">Transmembrane helix</keyword>
<dbReference type="EMBL" id="HBKN01051021">
    <property type="protein sequence ID" value="CAE2341802.1"/>
    <property type="molecule type" value="Transcribed_RNA"/>
</dbReference>
<feature type="chain" id="PRO_5031520627" evidence="2">
    <location>
        <begin position="25"/>
        <end position="147"/>
    </location>
</feature>
<reference evidence="3" key="1">
    <citation type="submission" date="2021-01" db="EMBL/GenBank/DDBJ databases">
        <authorList>
            <person name="Corre E."/>
            <person name="Pelletier E."/>
            <person name="Niang G."/>
            <person name="Scheremetjew M."/>
            <person name="Finn R."/>
            <person name="Kale V."/>
            <person name="Holt S."/>
            <person name="Cochrane G."/>
            <person name="Meng A."/>
            <person name="Brown T."/>
            <person name="Cohen L."/>
        </authorList>
    </citation>
    <scope>NUCLEOTIDE SEQUENCE</scope>
    <source>
        <strain evidence="3">CCMP 2712</strain>
    </source>
</reference>
<sequence length="147" mass="16329">MGRTRHINEFLSLVLLSVFSICAAKDLNPAESESTLEMLKSYNEEEMPSFLSSSDSVSRPLARTFDAQGRPVYYVPGQAQYALNKNQEHLSTMRARVSHARNRMQQLEGEGSAGETHLLEISGYFFIAFGGTLLVCIRVGIPVSLNK</sequence>
<name>A0A7S4UU77_GUITH</name>
<dbReference type="AlphaFoldDB" id="A0A7S4UU77"/>
<gene>
    <name evidence="3" type="ORF">GTHE00462_LOCUS39798</name>
</gene>
<feature type="signal peptide" evidence="2">
    <location>
        <begin position="1"/>
        <end position="24"/>
    </location>
</feature>
<evidence type="ECO:0000313" key="3">
    <source>
        <dbReference type="EMBL" id="CAE2341802.1"/>
    </source>
</evidence>
<protein>
    <submittedName>
        <fullName evidence="3">Uncharacterized protein</fullName>
    </submittedName>
</protein>
<keyword evidence="1" id="KW-0472">Membrane</keyword>
<accession>A0A7S4UU77</accession>
<proteinExistence type="predicted"/>
<keyword evidence="1" id="KW-0812">Transmembrane</keyword>
<evidence type="ECO:0000256" key="1">
    <source>
        <dbReference type="SAM" id="Phobius"/>
    </source>
</evidence>